<dbReference type="Proteomes" id="UP001500307">
    <property type="component" value="Unassembled WGS sequence"/>
</dbReference>
<accession>A0ABP8SZI7</accession>
<reference evidence="3" key="1">
    <citation type="journal article" date="2019" name="Int. J. Syst. Evol. Microbiol.">
        <title>The Global Catalogue of Microorganisms (GCM) 10K type strain sequencing project: providing services to taxonomists for standard genome sequencing and annotation.</title>
        <authorList>
            <consortium name="The Broad Institute Genomics Platform"/>
            <consortium name="The Broad Institute Genome Sequencing Center for Infectious Disease"/>
            <person name="Wu L."/>
            <person name="Ma J."/>
        </authorList>
    </citation>
    <scope>NUCLEOTIDE SEQUENCE [LARGE SCALE GENOMIC DNA]</scope>
    <source>
        <strain evidence="3">JCM 3175</strain>
    </source>
</reference>
<protein>
    <submittedName>
        <fullName evidence="2">Uncharacterized protein</fullName>
    </submittedName>
</protein>
<evidence type="ECO:0000256" key="1">
    <source>
        <dbReference type="SAM" id="MobiDB-lite"/>
    </source>
</evidence>
<evidence type="ECO:0000313" key="2">
    <source>
        <dbReference type="EMBL" id="GAA4578609.1"/>
    </source>
</evidence>
<gene>
    <name evidence="2" type="ORF">GCM10023176_54850</name>
</gene>
<feature type="region of interest" description="Disordered" evidence="1">
    <location>
        <begin position="33"/>
        <end position="60"/>
    </location>
</feature>
<evidence type="ECO:0000313" key="3">
    <source>
        <dbReference type="Proteomes" id="UP001500307"/>
    </source>
</evidence>
<keyword evidence="3" id="KW-1185">Reference proteome</keyword>
<dbReference type="EMBL" id="BAABGU010000042">
    <property type="protein sequence ID" value="GAA4578609.1"/>
    <property type="molecule type" value="Genomic_DNA"/>
</dbReference>
<name>A0ABP8SZI7_9ACTN</name>
<feature type="compositionally biased region" description="Pro residues" evidence="1">
    <location>
        <begin position="41"/>
        <end position="50"/>
    </location>
</feature>
<proteinExistence type="predicted"/>
<sequence>MRPAPTTDLHTQPQLAYADLPASVHLTVTAAVAPPGGRVRPGPPPFPRAVPEPLGTRRRG</sequence>
<comment type="caution">
    <text evidence="2">The sequence shown here is derived from an EMBL/GenBank/DDBJ whole genome shotgun (WGS) entry which is preliminary data.</text>
</comment>
<organism evidence="2 3">
    <name type="scientific">Micromonospora coerulea</name>
    <dbReference type="NCBI Taxonomy" id="47856"/>
    <lineage>
        <taxon>Bacteria</taxon>
        <taxon>Bacillati</taxon>
        <taxon>Actinomycetota</taxon>
        <taxon>Actinomycetes</taxon>
        <taxon>Micromonosporales</taxon>
        <taxon>Micromonosporaceae</taxon>
        <taxon>Micromonospora</taxon>
    </lineage>
</organism>